<dbReference type="AlphaFoldDB" id="A0A517DRE7"/>
<keyword evidence="2" id="KW-1185">Reference proteome</keyword>
<organism evidence="1 2">
    <name type="scientific">Sporomusa termitida</name>
    <dbReference type="NCBI Taxonomy" id="2377"/>
    <lineage>
        <taxon>Bacteria</taxon>
        <taxon>Bacillati</taxon>
        <taxon>Bacillota</taxon>
        <taxon>Negativicutes</taxon>
        <taxon>Selenomonadales</taxon>
        <taxon>Sporomusaceae</taxon>
        <taxon>Sporomusa</taxon>
    </lineage>
</organism>
<accession>A0A517DRE7</accession>
<protein>
    <submittedName>
        <fullName evidence="1">TIGR02678: family protein</fullName>
    </submittedName>
</protein>
<dbReference type="OrthoDB" id="1654131at2"/>
<gene>
    <name evidence="1" type="ORF">SPTER_12430</name>
</gene>
<dbReference type="EMBL" id="CP036259">
    <property type="protein sequence ID" value="QDR79939.1"/>
    <property type="molecule type" value="Genomic_DNA"/>
</dbReference>
<dbReference type="RefSeq" id="WP_144349521.1">
    <property type="nucleotide sequence ID" value="NZ_CP036259.1"/>
</dbReference>
<sequence length="403" mass="46922">MASLIEKFDDDDREAAYYLLENFWILRERQPEVYQLIREREHKLRNYFSDKCGFQLILNRQFAKLEKIPDKPESWMGVTSFQHCRDYALLCCLLAFLEEKSVDEQFLLSELCETLLSLYPAEADTGATVINWESYECRKSLVRVLTMAIDYGIVVSVDGDIAGFTSSADSEALFEVPVMARYFIRSTPKDLAQYNSIDALIRAGSQEEEELTGRSRKQRVYRQLFLTPGFERHEAKDEDFLYLRNLRNRLREDIEDHTWFRFELYKNAALLTVPADKRFQMTSFPDRTGMSGVMLHFAATIRDYVHAAEQRRDRDCLTLTPIEFDRILAACRQATGSGWTKEYRDMSQSKLVQELVRSLSDWKLARQDSELNLIVISPLLGRTIGAYPADYQQTKTEENAIDE</sequence>
<evidence type="ECO:0000313" key="2">
    <source>
        <dbReference type="Proteomes" id="UP000320776"/>
    </source>
</evidence>
<dbReference type="InterPro" id="IPR013494">
    <property type="entry name" value="CHP02678"/>
</dbReference>
<dbReference type="Proteomes" id="UP000320776">
    <property type="component" value="Chromosome"/>
</dbReference>
<name>A0A517DRE7_9FIRM</name>
<dbReference type="NCBIfam" id="TIGR02678">
    <property type="entry name" value="TIGR02678 family protein"/>
    <property type="match status" value="1"/>
</dbReference>
<evidence type="ECO:0000313" key="1">
    <source>
        <dbReference type="EMBL" id="QDR79939.1"/>
    </source>
</evidence>
<dbReference type="Pfam" id="PF09661">
    <property type="entry name" value="DUF2398"/>
    <property type="match status" value="1"/>
</dbReference>
<reference evidence="1 2" key="1">
    <citation type="submission" date="2019-02" db="EMBL/GenBank/DDBJ databases">
        <title>Closed genome of Sporomusa termitida DSM 4440.</title>
        <authorList>
            <person name="Poehlein A."/>
            <person name="Daniel R."/>
        </authorList>
    </citation>
    <scope>NUCLEOTIDE SEQUENCE [LARGE SCALE GENOMIC DNA]</scope>
    <source>
        <strain evidence="1 2">DSM 4440</strain>
    </source>
</reference>
<dbReference type="KEGG" id="sted:SPTER_12430"/>
<proteinExistence type="predicted"/>